<evidence type="ECO:0000256" key="2">
    <source>
        <dbReference type="SAM" id="Phobius"/>
    </source>
</evidence>
<keyword evidence="2" id="KW-0472">Membrane</keyword>
<dbReference type="Gene3D" id="3.30.342.10">
    <property type="entry name" value="DNA Polymerase, chain B, domain 1"/>
    <property type="match status" value="1"/>
</dbReference>
<protein>
    <submittedName>
        <fullName evidence="4">Predicted protein</fullName>
    </submittedName>
</protein>
<dbReference type="EMBL" id="GL348713">
    <property type="protein sequence ID" value="EFH67632.1"/>
    <property type="molecule type" value="Genomic_DNA"/>
</dbReference>
<reference evidence="5" key="1">
    <citation type="journal article" date="2011" name="Nat. Genet.">
        <title>The Arabidopsis lyrata genome sequence and the basis of rapid genome size change.</title>
        <authorList>
            <person name="Hu T.T."/>
            <person name="Pattyn P."/>
            <person name="Bakker E.G."/>
            <person name="Cao J."/>
            <person name="Cheng J.-F."/>
            <person name="Clark R.M."/>
            <person name="Fahlgren N."/>
            <person name="Fawcett J.A."/>
            <person name="Grimwood J."/>
            <person name="Gundlach H."/>
            <person name="Haberer G."/>
            <person name="Hollister J.D."/>
            <person name="Ossowski S."/>
            <person name="Ottilar R.P."/>
            <person name="Salamov A.A."/>
            <person name="Schneeberger K."/>
            <person name="Spannagl M."/>
            <person name="Wang X."/>
            <person name="Yang L."/>
            <person name="Nasrallah M.E."/>
            <person name="Bergelson J."/>
            <person name="Carrington J.C."/>
            <person name="Gaut B.S."/>
            <person name="Schmutz J."/>
            <person name="Mayer K.F.X."/>
            <person name="Van de Peer Y."/>
            <person name="Grigoriev I.V."/>
            <person name="Nordborg M."/>
            <person name="Weigel D."/>
            <person name="Guo Y.-L."/>
        </authorList>
    </citation>
    <scope>NUCLEOTIDE SEQUENCE [LARGE SCALE GENOMIC DNA]</scope>
    <source>
        <strain evidence="5">cv. MN47</strain>
    </source>
</reference>
<feature type="transmembrane region" description="Helical" evidence="2">
    <location>
        <begin position="23"/>
        <end position="44"/>
    </location>
</feature>
<dbReference type="Pfam" id="PF24055">
    <property type="entry name" value="POL3_N"/>
    <property type="match status" value="1"/>
</dbReference>
<feature type="non-terminal residue" evidence="4">
    <location>
        <position position="102"/>
    </location>
</feature>
<sequence length="102" mass="11682">MELLPCSSGSAPIIRIFGVTREVYVAVFMGLSLIFTLRAHVYKIGLSIEERMRKSNRSSKVSKFVHHIELVQKKSIMYYQQQKSENFLKIVIALPSMESTCL</sequence>
<evidence type="ECO:0000256" key="1">
    <source>
        <dbReference type="ARBA" id="ARBA00049244"/>
    </source>
</evidence>
<comment type="catalytic activity">
    <reaction evidence="1">
        <text>DNA(n) + a 2'-deoxyribonucleoside 5'-triphosphate = DNA(n+1) + diphosphate</text>
        <dbReference type="Rhea" id="RHEA:22508"/>
        <dbReference type="Rhea" id="RHEA-COMP:17339"/>
        <dbReference type="Rhea" id="RHEA-COMP:17340"/>
        <dbReference type="ChEBI" id="CHEBI:33019"/>
        <dbReference type="ChEBI" id="CHEBI:61560"/>
        <dbReference type="ChEBI" id="CHEBI:173112"/>
        <dbReference type="EC" id="2.7.7.7"/>
    </reaction>
</comment>
<dbReference type="Proteomes" id="UP000008694">
    <property type="component" value="Unassembled WGS sequence"/>
</dbReference>
<evidence type="ECO:0000313" key="5">
    <source>
        <dbReference type="Proteomes" id="UP000008694"/>
    </source>
</evidence>
<accession>D7KAV8</accession>
<feature type="domain" description="DNA polymerase delta/zeta catalytic subunit N-terminal" evidence="3">
    <location>
        <begin position="36"/>
        <end position="97"/>
    </location>
</feature>
<dbReference type="eggNOG" id="KOG0969">
    <property type="taxonomic scope" value="Eukaryota"/>
</dbReference>
<dbReference type="HOGENOM" id="CLU_2284598_0_0_1"/>
<name>D7KAV8_ARALL</name>
<dbReference type="GO" id="GO:0003887">
    <property type="term" value="F:DNA-directed DNA polymerase activity"/>
    <property type="evidence" value="ECO:0007669"/>
    <property type="project" value="UniProtKB-EC"/>
</dbReference>
<keyword evidence="5" id="KW-1185">Reference proteome</keyword>
<dbReference type="InterPro" id="IPR056435">
    <property type="entry name" value="DPOD/Z_N"/>
</dbReference>
<proteinExistence type="predicted"/>
<organism evidence="5">
    <name type="scientific">Arabidopsis lyrata subsp. lyrata</name>
    <name type="common">Lyre-leaved rock-cress</name>
    <dbReference type="NCBI Taxonomy" id="81972"/>
    <lineage>
        <taxon>Eukaryota</taxon>
        <taxon>Viridiplantae</taxon>
        <taxon>Streptophyta</taxon>
        <taxon>Embryophyta</taxon>
        <taxon>Tracheophyta</taxon>
        <taxon>Spermatophyta</taxon>
        <taxon>Magnoliopsida</taxon>
        <taxon>eudicotyledons</taxon>
        <taxon>Gunneridae</taxon>
        <taxon>Pentapetalae</taxon>
        <taxon>rosids</taxon>
        <taxon>malvids</taxon>
        <taxon>Brassicales</taxon>
        <taxon>Brassicaceae</taxon>
        <taxon>Camelineae</taxon>
        <taxon>Arabidopsis</taxon>
    </lineage>
</organism>
<evidence type="ECO:0000259" key="3">
    <source>
        <dbReference type="Pfam" id="PF24055"/>
    </source>
</evidence>
<evidence type="ECO:0000313" key="4">
    <source>
        <dbReference type="EMBL" id="EFH67632.1"/>
    </source>
</evidence>
<dbReference type="AlphaFoldDB" id="D7KAV8"/>
<gene>
    <name evidence="4" type="ORF">ARALYDRAFT_681702</name>
</gene>
<keyword evidence="2" id="KW-1133">Transmembrane helix</keyword>
<dbReference type="Gramene" id="Al_scaffold_0001_4025">
    <property type="protein sequence ID" value="Al_scaffold_0001_4025"/>
    <property type="gene ID" value="Al_scaffold_0001_4025"/>
</dbReference>
<keyword evidence="2" id="KW-0812">Transmembrane</keyword>
<dbReference type="STRING" id="81972.D7KAV8"/>